<reference evidence="5" key="1">
    <citation type="submission" date="2017-02" db="UniProtKB">
        <authorList>
            <consortium name="WormBaseParasite"/>
        </authorList>
    </citation>
    <scope>IDENTIFICATION</scope>
</reference>
<dbReference type="Proteomes" id="UP000274756">
    <property type="component" value="Unassembled WGS sequence"/>
</dbReference>
<feature type="region of interest" description="Disordered" evidence="1">
    <location>
        <begin position="112"/>
        <end position="149"/>
    </location>
</feature>
<evidence type="ECO:0000313" key="3">
    <source>
        <dbReference type="Proteomes" id="UP000038040"/>
    </source>
</evidence>
<sequence>MNAKKILEHKRAKDREYEDKESKRKKEFAESRQKRQREAAEAEISSDMGAHGSPKGMEEIFSDPEILTLLKDKEVLKAYSDILEHPENLAKHMTNENVRKLLDKMRKFKGFPQPEDASKIFKHGQAEEAKTADSAFAKPPPKMPEPDLD</sequence>
<proteinExistence type="predicted"/>
<dbReference type="WBParaSite" id="DME_0001038801-mRNA-1">
    <property type="protein sequence ID" value="DME_0001038801-mRNA-1"/>
    <property type="gene ID" value="DME_0001038801"/>
</dbReference>
<dbReference type="EMBL" id="UYYG01000203">
    <property type="protein sequence ID" value="VDN53885.1"/>
    <property type="molecule type" value="Genomic_DNA"/>
</dbReference>
<gene>
    <name evidence="2" type="ORF">DME_LOCUS3858</name>
</gene>
<dbReference type="Proteomes" id="UP000038040">
    <property type="component" value="Unplaced"/>
</dbReference>
<feature type="compositionally biased region" description="Basic and acidic residues" evidence="1">
    <location>
        <begin position="1"/>
        <end position="40"/>
    </location>
</feature>
<protein>
    <submittedName>
        <fullName evidence="5">STI1 domain-containing protein</fullName>
    </submittedName>
</protein>
<feature type="region of interest" description="Disordered" evidence="1">
    <location>
        <begin position="1"/>
        <end position="59"/>
    </location>
</feature>
<evidence type="ECO:0000256" key="1">
    <source>
        <dbReference type="SAM" id="MobiDB-lite"/>
    </source>
</evidence>
<evidence type="ECO:0000313" key="2">
    <source>
        <dbReference type="EMBL" id="VDN53885.1"/>
    </source>
</evidence>
<evidence type="ECO:0000313" key="5">
    <source>
        <dbReference type="WBParaSite" id="DME_0001038801-mRNA-1"/>
    </source>
</evidence>
<keyword evidence="4" id="KW-1185">Reference proteome</keyword>
<dbReference type="OrthoDB" id="533763at2759"/>
<accession>A0A0N4UQT3</accession>
<evidence type="ECO:0000313" key="4">
    <source>
        <dbReference type="Proteomes" id="UP000274756"/>
    </source>
</evidence>
<organism evidence="3 5">
    <name type="scientific">Dracunculus medinensis</name>
    <name type="common">Guinea worm</name>
    <dbReference type="NCBI Taxonomy" id="318479"/>
    <lineage>
        <taxon>Eukaryota</taxon>
        <taxon>Metazoa</taxon>
        <taxon>Ecdysozoa</taxon>
        <taxon>Nematoda</taxon>
        <taxon>Chromadorea</taxon>
        <taxon>Rhabditida</taxon>
        <taxon>Spirurina</taxon>
        <taxon>Dracunculoidea</taxon>
        <taxon>Dracunculidae</taxon>
        <taxon>Dracunculus</taxon>
    </lineage>
</organism>
<dbReference type="STRING" id="318479.A0A0N4UQT3"/>
<feature type="compositionally biased region" description="Basic and acidic residues" evidence="1">
    <location>
        <begin position="116"/>
        <end position="131"/>
    </location>
</feature>
<name>A0A0N4UQT3_DRAME</name>
<reference evidence="2 4" key="2">
    <citation type="submission" date="2018-11" db="EMBL/GenBank/DDBJ databases">
        <authorList>
            <consortium name="Pathogen Informatics"/>
        </authorList>
    </citation>
    <scope>NUCLEOTIDE SEQUENCE [LARGE SCALE GENOMIC DNA]</scope>
</reference>
<dbReference type="Gene3D" id="1.10.260.100">
    <property type="match status" value="1"/>
</dbReference>
<dbReference type="AlphaFoldDB" id="A0A0N4UQT3"/>